<dbReference type="SMART" id="SM00353">
    <property type="entry name" value="HLH"/>
    <property type="match status" value="1"/>
</dbReference>
<name>M2RYL7_COCSN</name>
<dbReference type="Gene3D" id="4.10.280.10">
    <property type="entry name" value="Helix-loop-helix DNA-binding domain"/>
    <property type="match status" value="1"/>
</dbReference>
<sequence>MAVHNLPAFTAGPDPTYSPPESDTFPSPDNLESPCYGDSYPSLSEYSSLDSTSGPCFTRPSEPVDTTNSLNWNAPLPNGFMTTSSTVVCPPATHGLPTSPQFAPMWQTGVPTPLSISGDFQNGYISPEYTTSAFPSVPSPLPTPSNHGSPASLSPVVATNPTPSPQDPISKPLPRKRGRPRIHRPASEPSATGSTSPAKNARTQCMPHTEVERKYREKLNAELERLRKAVPLLPQSGASSESGGVKPSKSMVLAVAIDYIKELERQRDLAVEEVERLGGKVKFGRVGAWRRGSEDS</sequence>
<dbReference type="SUPFAM" id="SSF47459">
    <property type="entry name" value="HLH, helix-loop-helix DNA-binding domain"/>
    <property type="match status" value="1"/>
</dbReference>
<dbReference type="CDD" id="cd11395">
    <property type="entry name" value="bHLHzip_SREBP_like"/>
    <property type="match status" value="1"/>
</dbReference>
<feature type="region of interest" description="Disordered" evidence="1">
    <location>
        <begin position="1"/>
        <end position="70"/>
    </location>
</feature>
<protein>
    <recommendedName>
        <fullName evidence="2">BHLH domain-containing protein</fullName>
    </recommendedName>
</protein>
<dbReference type="InterPro" id="IPR036638">
    <property type="entry name" value="HLH_DNA-bd_sf"/>
</dbReference>
<proteinExistence type="predicted"/>
<evidence type="ECO:0000256" key="1">
    <source>
        <dbReference type="SAM" id="MobiDB-lite"/>
    </source>
</evidence>
<dbReference type="eggNOG" id="ENOG502QVK9">
    <property type="taxonomic scope" value="Eukaryota"/>
</dbReference>
<reference evidence="4" key="2">
    <citation type="journal article" date="2013" name="PLoS Genet.">
        <title>Comparative genome structure, secondary metabolite, and effector coding capacity across Cochliobolus pathogens.</title>
        <authorList>
            <person name="Condon B.J."/>
            <person name="Leng Y."/>
            <person name="Wu D."/>
            <person name="Bushley K.E."/>
            <person name="Ohm R.A."/>
            <person name="Otillar R."/>
            <person name="Martin J."/>
            <person name="Schackwitz W."/>
            <person name="Grimwood J."/>
            <person name="MohdZainudin N."/>
            <person name="Xue C."/>
            <person name="Wang R."/>
            <person name="Manning V.A."/>
            <person name="Dhillon B."/>
            <person name="Tu Z.J."/>
            <person name="Steffenson B.J."/>
            <person name="Salamov A."/>
            <person name="Sun H."/>
            <person name="Lowry S."/>
            <person name="LaButti K."/>
            <person name="Han J."/>
            <person name="Copeland A."/>
            <person name="Lindquist E."/>
            <person name="Barry K."/>
            <person name="Schmutz J."/>
            <person name="Baker S.E."/>
            <person name="Ciuffetti L.M."/>
            <person name="Grigoriev I.V."/>
            <person name="Zhong S."/>
            <person name="Turgeon B.G."/>
        </authorList>
    </citation>
    <scope>NUCLEOTIDE SEQUENCE [LARGE SCALE GENOMIC DNA]</scope>
    <source>
        <strain evidence="4">ND90Pr / ATCC 201652</strain>
    </source>
</reference>
<dbReference type="GeneID" id="19131557"/>
<feature type="compositionally biased region" description="Basic residues" evidence="1">
    <location>
        <begin position="173"/>
        <end position="184"/>
    </location>
</feature>
<dbReference type="RefSeq" id="XP_007704335.1">
    <property type="nucleotide sequence ID" value="XM_007706145.1"/>
</dbReference>
<feature type="compositionally biased region" description="Polar residues" evidence="1">
    <location>
        <begin position="144"/>
        <end position="161"/>
    </location>
</feature>
<evidence type="ECO:0000313" key="3">
    <source>
        <dbReference type="EMBL" id="EMD60118.1"/>
    </source>
</evidence>
<dbReference type="EMBL" id="KB445651">
    <property type="protein sequence ID" value="EMD60118.1"/>
    <property type="molecule type" value="Genomic_DNA"/>
</dbReference>
<gene>
    <name evidence="3" type="ORF">COCSADRAFT_151454</name>
</gene>
<dbReference type="AlphaFoldDB" id="M2RYL7"/>
<organism evidence="3 4">
    <name type="scientific">Cochliobolus sativus (strain ND90Pr / ATCC 201652)</name>
    <name type="common">Common root rot and spot blotch fungus</name>
    <name type="synonym">Bipolaris sorokiniana</name>
    <dbReference type="NCBI Taxonomy" id="665912"/>
    <lineage>
        <taxon>Eukaryota</taxon>
        <taxon>Fungi</taxon>
        <taxon>Dikarya</taxon>
        <taxon>Ascomycota</taxon>
        <taxon>Pezizomycotina</taxon>
        <taxon>Dothideomycetes</taxon>
        <taxon>Pleosporomycetidae</taxon>
        <taxon>Pleosporales</taxon>
        <taxon>Pleosporineae</taxon>
        <taxon>Pleosporaceae</taxon>
        <taxon>Bipolaris</taxon>
    </lineage>
</organism>
<accession>M2RYL7</accession>
<dbReference type="OrthoDB" id="2133190at2759"/>
<feature type="compositionally biased region" description="Low complexity" evidence="1">
    <location>
        <begin position="38"/>
        <end position="53"/>
    </location>
</feature>
<dbReference type="InterPro" id="IPR052099">
    <property type="entry name" value="Regulatory_TF_Diverse"/>
</dbReference>
<feature type="domain" description="BHLH" evidence="2">
    <location>
        <begin position="203"/>
        <end position="263"/>
    </location>
</feature>
<feature type="compositionally biased region" description="Polar residues" evidence="1">
    <location>
        <begin position="189"/>
        <end position="203"/>
    </location>
</feature>
<feature type="region of interest" description="Disordered" evidence="1">
    <location>
        <begin position="136"/>
        <end position="212"/>
    </location>
</feature>
<dbReference type="PROSITE" id="PS50888">
    <property type="entry name" value="BHLH"/>
    <property type="match status" value="1"/>
</dbReference>
<keyword evidence="4" id="KW-1185">Reference proteome</keyword>
<dbReference type="HOGENOM" id="CLU_1001113_0_0_1"/>
<dbReference type="PANTHER" id="PTHR47336">
    <property type="entry name" value="TRANSCRIPTION FACTOR HMS1-RELATED"/>
    <property type="match status" value="1"/>
</dbReference>
<evidence type="ECO:0000259" key="2">
    <source>
        <dbReference type="PROSITE" id="PS50888"/>
    </source>
</evidence>
<reference evidence="3 4" key="1">
    <citation type="journal article" date="2012" name="PLoS Pathog.">
        <title>Diverse lifestyles and strategies of plant pathogenesis encoded in the genomes of eighteen Dothideomycetes fungi.</title>
        <authorList>
            <person name="Ohm R.A."/>
            <person name="Feau N."/>
            <person name="Henrissat B."/>
            <person name="Schoch C.L."/>
            <person name="Horwitz B.A."/>
            <person name="Barry K.W."/>
            <person name="Condon B.J."/>
            <person name="Copeland A.C."/>
            <person name="Dhillon B."/>
            <person name="Glaser F."/>
            <person name="Hesse C.N."/>
            <person name="Kosti I."/>
            <person name="LaButti K."/>
            <person name="Lindquist E.A."/>
            <person name="Lucas S."/>
            <person name="Salamov A.A."/>
            <person name="Bradshaw R.E."/>
            <person name="Ciuffetti L."/>
            <person name="Hamelin R.C."/>
            <person name="Kema G.H.J."/>
            <person name="Lawrence C."/>
            <person name="Scott J.A."/>
            <person name="Spatafora J.W."/>
            <person name="Turgeon B.G."/>
            <person name="de Wit P.J.G.M."/>
            <person name="Zhong S."/>
            <person name="Goodwin S.B."/>
            <person name="Grigoriev I.V."/>
        </authorList>
    </citation>
    <scope>NUCLEOTIDE SEQUENCE [LARGE SCALE GENOMIC DNA]</scope>
    <source>
        <strain evidence="4">ND90Pr / ATCC 201652</strain>
    </source>
</reference>
<dbReference type="OMA" id="CMPHTEV"/>
<dbReference type="Proteomes" id="UP000016934">
    <property type="component" value="Unassembled WGS sequence"/>
</dbReference>
<dbReference type="PANTHER" id="PTHR47336:SF2">
    <property type="entry name" value="TRANSCRIPTION FACTOR HMS1-RELATED"/>
    <property type="match status" value="1"/>
</dbReference>
<dbReference type="InterPro" id="IPR011598">
    <property type="entry name" value="bHLH_dom"/>
</dbReference>
<evidence type="ECO:0000313" key="4">
    <source>
        <dbReference type="Proteomes" id="UP000016934"/>
    </source>
</evidence>
<dbReference type="KEGG" id="bsc:COCSADRAFT_151454"/>
<dbReference type="Pfam" id="PF00010">
    <property type="entry name" value="HLH"/>
    <property type="match status" value="1"/>
</dbReference>
<dbReference type="GO" id="GO:0046983">
    <property type="term" value="F:protein dimerization activity"/>
    <property type="evidence" value="ECO:0007669"/>
    <property type="project" value="InterPro"/>
</dbReference>